<name>A0A6A4V984_AMPAM</name>
<protein>
    <submittedName>
        <fullName evidence="2">Uncharacterized protein</fullName>
    </submittedName>
</protein>
<evidence type="ECO:0000313" key="3">
    <source>
        <dbReference type="Proteomes" id="UP000440578"/>
    </source>
</evidence>
<dbReference type="AlphaFoldDB" id="A0A6A4V984"/>
<feature type="region of interest" description="Disordered" evidence="1">
    <location>
        <begin position="30"/>
        <end position="101"/>
    </location>
</feature>
<reference evidence="2 3" key="1">
    <citation type="submission" date="2019-07" db="EMBL/GenBank/DDBJ databases">
        <title>Draft genome assembly of a fouling barnacle, Amphibalanus amphitrite (Darwin, 1854): The first reference genome for Thecostraca.</title>
        <authorList>
            <person name="Kim W."/>
        </authorList>
    </citation>
    <scope>NUCLEOTIDE SEQUENCE [LARGE SCALE GENOMIC DNA]</scope>
    <source>
        <strain evidence="2">SNU_AA5</strain>
        <tissue evidence="2">Soma without cirri and trophi</tissue>
    </source>
</reference>
<gene>
    <name evidence="2" type="ORF">FJT64_014645</name>
</gene>
<accession>A0A6A4V984</accession>
<comment type="caution">
    <text evidence="2">The sequence shown here is derived from an EMBL/GenBank/DDBJ whole genome shotgun (WGS) entry which is preliminary data.</text>
</comment>
<dbReference type="Proteomes" id="UP000440578">
    <property type="component" value="Unassembled WGS sequence"/>
</dbReference>
<keyword evidence="3" id="KW-1185">Reference proteome</keyword>
<evidence type="ECO:0000256" key="1">
    <source>
        <dbReference type="SAM" id="MobiDB-lite"/>
    </source>
</evidence>
<dbReference type="EMBL" id="VIIS01002223">
    <property type="protein sequence ID" value="KAF0286882.1"/>
    <property type="molecule type" value="Genomic_DNA"/>
</dbReference>
<dbReference type="OrthoDB" id="10039395at2759"/>
<organism evidence="2 3">
    <name type="scientific">Amphibalanus amphitrite</name>
    <name type="common">Striped barnacle</name>
    <name type="synonym">Balanus amphitrite</name>
    <dbReference type="NCBI Taxonomy" id="1232801"/>
    <lineage>
        <taxon>Eukaryota</taxon>
        <taxon>Metazoa</taxon>
        <taxon>Ecdysozoa</taxon>
        <taxon>Arthropoda</taxon>
        <taxon>Crustacea</taxon>
        <taxon>Multicrustacea</taxon>
        <taxon>Cirripedia</taxon>
        <taxon>Thoracica</taxon>
        <taxon>Thoracicalcarea</taxon>
        <taxon>Balanomorpha</taxon>
        <taxon>Balanoidea</taxon>
        <taxon>Balanidae</taxon>
        <taxon>Amphibalaninae</taxon>
        <taxon>Amphibalanus</taxon>
    </lineage>
</organism>
<sequence length="167" mass="17835">MQITNKSSLITTFSSDSFLLFSDKGGFKPTDIESEKADTNGHGEAAGRNGLGAIPPDALYAGPKKPPQGIASYESNTRPRPQFCGDEDERPDQPTVYSTSFGGGGGIIYADLQLPRASNNGSMRKLRQARRPCRQEDATPSAAPPAVEYAVIKFPSKAGVEGERTQV</sequence>
<proteinExistence type="predicted"/>
<feature type="region of interest" description="Disordered" evidence="1">
    <location>
        <begin position="121"/>
        <end position="144"/>
    </location>
</feature>
<evidence type="ECO:0000313" key="2">
    <source>
        <dbReference type="EMBL" id="KAF0286882.1"/>
    </source>
</evidence>
<feature type="compositionally biased region" description="Basic and acidic residues" evidence="1">
    <location>
        <begin position="30"/>
        <end position="41"/>
    </location>
</feature>